<keyword evidence="3" id="KW-1185">Reference proteome</keyword>
<dbReference type="EMBL" id="RDOJ01000015">
    <property type="protein sequence ID" value="RLZ08016.1"/>
    <property type="molecule type" value="Genomic_DNA"/>
</dbReference>
<dbReference type="Proteomes" id="UP000275348">
    <property type="component" value="Unassembled WGS sequence"/>
</dbReference>
<accession>A0A3L9M7V0</accession>
<evidence type="ECO:0000313" key="3">
    <source>
        <dbReference type="Proteomes" id="UP000275348"/>
    </source>
</evidence>
<feature type="transmembrane region" description="Helical" evidence="1">
    <location>
        <begin position="38"/>
        <end position="57"/>
    </location>
</feature>
<protein>
    <submittedName>
        <fullName evidence="2">Uncharacterized protein</fullName>
    </submittedName>
</protein>
<sequence>MVIKDDIQPAILAYFIIKSFLIFANFTRAFKAFHFNPIIFKALFNLGIGLLLAFLYLQLYNDSILILTDCGLSLITVFSLMKMHQNKNEKQNYI</sequence>
<name>A0A3L9M7V0_9FLAO</name>
<feature type="transmembrane region" description="Helical" evidence="1">
    <location>
        <begin position="6"/>
        <end position="26"/>
    </location>
</feature>
<keyword evidence="1" id="KW-0472">Membrane</keyword>
<keyword evidence="1" id="KW-1133">Transmembrane helix</keyword>
<comment type="caution">
    <text evidence="2">The sequence shown here is derived from an EMBL/GenBank/DDBJ whole genome shotgun (WGS) entry which is preliminary data.</text>
</comment>
<keyword evidence="1" id="KW-0812">Transmembrane</keyword>
<dbReference type="AlphaFoldDB" id="A0A3L9M7V0"/>
<evidence type="ECO:0000313" key="2">
    <source>
        <dbReference type="EMBL" id="RLZ08016.1"/>
    </source>
</evidence>
<proteinExistence type="predicted"/>
<reference evidence="2 3" key="1">
    <citation type="submission" date="2018-10" db="EMBL/GenBank/DDBJ databases">
        <authorList>
            <person name="Chen X."/>
        </authorList>
    </citation>
    <scope>NUCLEOTIDE SEQUENCE [LARGE SCALE GENOMIC DNA]</scope>
    <source>
        <strain evidence="2 3">YIM 102668</strain>
    </source>
</reference>
<feature type="transmembrane region" description="Helical" evidence="1">
    <location>
        <begin position="63"/>
        <end position="81"/>
    </location>
</feature>
<organism evidence="2 3">
    <name type="scientific">Faecalibacter macacae</name>
    <dbReference type="NCBI Taxonomy" id="1859289"/>
    <lineage>
        <taxon>Bacteria</taxon>
        <taxon>Pseudomonadati</taxon>
        <taxon>Bacteroidota</taxon>
        <taxon>Flavobacteriia</taxon>
        <taxon>Flavobacteriales</taxon>
        <taxon>Weeksellaceae</taxon>
        <taxon>Faecalibacter</taxon>
    </lineage>
</organism>
<gene>
    <name evidence="2" type="ORF">EAH69_10480</name>
</gene>
<evidence type="ECO:0000256" key="1">
    <source>
        <dbReference type="SAM" id="Phobius"/>
    </source>
</evidence>